<dbReference type="Gene3D" id="2.130.10.10">
    <property type="entry name" value="YVTN repeat-like/Quinoprotein amine dehydrogenase"/>
    <property type="match status" value="1"/>
</dbReference>
<dbReference type="InterPro" id="IPR036322">
    <property type="entry name" value="WD40_repeat_dom_sf"/>
</dbReference>
<gene>
    <name evidence="4" type="ORF">BCR44DRAFT_61243</name>
</gene>
<accession>A0A1Y2HZL8</accession>
<comment type="caution">
    <text evidence="4">The sequence shown here is derived from an EMBL/GenBank/DDBJ whole genome shotgun (WGS) entry which is preliminary data.</text>
</comment>
<dbReference type="InterPro" id="IPR015943">
    <property type="entry name" value="WD40/YVTN_repeat-like_dom_sf"/>
</dbReference>
<dbReference type="InterPro" id="IPR001680">
    <property type="entry name" value="WD40_rpt"/>
</dbReference>
<organism evidence="4 5">
    <name type="scientific">Catenaria anguillulae PL171</name>
    <dbReference type="NCBI Taxonomy" id="765915"/>
    <lineage>
        <taxon>Eukaryota</taxon>
        <taxon>Fungi</taxon>
        <taxon>Fungi incertae sedis</taxon>
        <taxon>Blastocladiomycota</taxon>
        <taxon>Blastocladiomycetes</taxon>
        <taxon>Blastocladiales</taxon>
        <taxon>Catenariaceae</taxon>
        <taxon>Catenaria</taxon>
    </lineage>
</organism>
<evidence type="ECO:0000256" key="3">
    <source>
        <dbReference type="PROSITE-ProRule" id="PRU00221"/>
    </source>
</evidence>
<reference evidence="4 5" key="1">
    <citation type="submission" date="2016-07" db="EMBL/GenBank/DDBJ databases">
        <title>Pervasive Adenine N6-methylation of Active Genes in Fungi.</title>
        <authorList>
            <consortium name="DOE Joint Genome Institute"/>
            <person name="Mondo S.J."/>
            <person name="Dannebaum R.O."/>
            <person name="Kuo R.C."/>
            <person name="Labutti K."/>
            <person name="Haridas S."/>
            <person name="Kuo A."/>
            <person name="Salamov A."/>
            <person name="Ahrendt S.R."/>
            <person name="Lipzen A."/>
            <person name="Sullivan W."/>
            <person name="Andreopoulos W.B."/>
            <person name="Clum A."/>
            <person name="Lindquist E."/>
            <person name="Daum C."/>
            <person name="Ramamoorthy G.K."/>
            <person name="Gryganskyi A."/>
            <person name="Culley D."/>
            <person name="Magnuson J.K."/>
            <person name="James T.Y."/>
            <person name="O'Malley M.A."/>
            <person name="Stajich J.E."/>
            <person name="Spatafora J.W."/>
            <person name="Visel A."/>
            <person name="Grigoriev I.V."/>
        </authorList>
    </citation>
    <scope>NUCLEOTIDE SEQUENCE [LARGE SCALE GENOMIC DNA]</scope>
    <source>
        <strain evidence="4 5">PL171</strain>
    </source>
</reference>
<dbReference type="PANTHER" id="PTHR10971">
    <property type="entry name" value="MRNA EXPORT FACTOR AND BUB3"/>
    <property type="match status" value="1"/>
</dbReference>
<dbReference type="InterPro" id="IPR020472">
    <property type="entry name" value="WD40_PAC1"/>
</dbReference>
<dbReference type="Pfam" id="PF00400">
    <property type="entry name" value="WD40"/>
    <property type="match status" value="3"/>
</dbReference>
<dbReference type="OrthoDB" id="10262475at2759"/>
<evidence type="ECO:0000256" key="2">
    <source>
        <dbReference type="ARBA" id="ARBA00022737"/>
    </source>
</evidence>
<dbReference type="AlphaFoldDB" id="A0A1Y2HZL8"/>
<dbReference type="SMART" id="SM00320">
    <property type="entry name" value="WD40"/>
    <property type="match status" value="3"/>
</dbReference>
<dbReference type="SUPFAM" id="SSF50978">
    <property type="entry name" value="WD40 repeat-like"/>
    <property type="match status" value="1"/>
</dbReference>
<keyword evidence="2" id="KW-0677">Repeat</keyword>
<evidence type="ECO:0000313" key="5">
    <source>
        <dbReference type="Proteomes" id="UP000193411"/>
    </source>
</evidence>
<name>A0A1Y2HZL8_9FUNG</name>
<feature type="repeat" description="WD" evidence="3">
    <location>
        <begin position="247"/>
        <end position="280"/>
    </location>
</feature>
<dbReference type="EMBL" id="MCFL01000004">
    <property type="protein sequence ID" value="ORZ40030.1"/>
    <property type="molecule type" value="Genomic_DNA"/>
</dbReference>
<keyword evidence="5" id="KW-1185">Reference proteome</keyword>
<evidence type="ECO:0000256" key="1">
    <source>
        <dbReference type="ARBA" id="ARBA00022574"/>
    </source>
</evidence>
<dbReference type="STRING" id="765915.A0A1Y2HZL8"/>
<feature type="repeat" description="WD" evidence="3">
    <location>
        <begin position="101"/>
        <end position="142"/>
    </location>
</feature>
<evidence type="ECO:0000313" key="4">
    <source>
        <dbReference type="EMBL" id="ORZ40030.1"/>
    </source>
</evidence>
<dbReference type="PROSITE" id="PS50294">
    <property type="entry name" value="WD_REPEATS_REGION"/>
    <property type="match status" value="1"/>
</dbReference>
<keyword evidence="1 3" id="KW-0853">WD repeat</keyword>
<proteinExistence type="predicted"/>
<dbReference type="PRINTS" id="PR00320">
    <property type="entry name" value="GPROTEINBRPT"/>
</dbReference>
<protein>
    <submittedName>
        <fullName evidence="4">WD40 repeat-containing protein</fullName>
    </submittedName>
</protein>
<dbReference type="Proteomes" id="UP000193411">
    <property type="component" value="Unassembled WGS sequence"/>
</dbReference>
<sequence>MSSSAAASLVPVADPPGDGISSIAFNPSPAHAAHLLTSSWDSTVRLYDVESMSPANPPVHLQSPVTKAVWAGAHDPTTVYATTIDGSLHQVNMNGGAQSVLGKHDQGLGCVVSCPGENVVYTGGWDSTLRVWDPRSSSPCVSNHLQMGKVLALDVTASDQALGAPLLVLATHNNKVLIYDRRDLSKSLQHRESQLRYMTRALRCTPDGEGFAMSSTEGRVAVEFFDASEASIARRFAFKCHRQQVEGVEHVYPVNDLVFHPKHTMTFASAGADGVVGIWDGIKKKRIRALPRQATSISSVSFSPTGDKLAMAVSYTWEEGDKEHPPESILIRCISDADVRPRK</sequence>
<dbReference type="PROSITE" id="PS50082">
    <property type="entry name" value="WD_REPEATS_2"/>
    <property type="match status" value="2"/>
</dbReference>